<accession>A0A0D9XB62</accession>
<dbReference type="AlphaFoldDB" id="A0A0D9XB62"/>
<keyword evidence="3" id="KW-1185">Reference proteome</keyword>
<dbReference type="Proteomes" id="UP000032180">
    <property type="component" value="Chromosome 9"/>
</dbReference>
<dbReference type="Gramene" id="LPERR09G00240.1">
    <property type="protein sequence ID" value="LPERR09G00240.1"/>
    <property type="gene ID" value="LPERR09G00240"/>
</dbReference>
<organism evidence="2 3">
    <name type="scientific">Leersia perrieri</name>
    <dbReference type="NCBI Taxonomy" id="77586"/>
    <lineage>
        <taxon>Eukaryota</taxon>
        <taxon>Viridiplantae</taxon>
        <taxon>Streptophyta</taxon>
        <taxon>Embryophyta</taxon>
        <taxon>Tracheophyta</taxon>
        <taxon>Spermatophyta</taxon>
        <taxon>Magnoliopsida</taxon>
        <taxon>Liliopsida</taxon>
        <taxon>Poales</taxon>
        <taxon>Poaceae</taxon>
        <taxon>BOP clade</taxon>
        <taxon>Oryzoideae</taxon>
        <taxon>Oryzeae</taxon>
        <taxon>Oryzinae</taxon>
        <taxon>Leersia</taxon>
    </lineage>
</organism>
<feature type="compositionally biased region" description="Basic and acidic residues" evidence="1">
    <location>
        <begin position="48"/>
        <end position="69"/>
    </location>
</feature>
<reference evidence="2" key="3">
    <citation type="submission" date="2015-04" db="UniProtKB">
        <authorList>
            <consortium name="EnsemblPlants"/>
        </authorList>
    </citation>
    <scope>IDENTIFICATION</scope>
</reference>
<evidence type="ECO:0000313" key="2">
    <source>
        <dbReference type="EnsemblPlants" id="LPERR09G00240.1"/>
    </source>
</evidence>
<reference evidence="3" key="2">
    <citation type="submission" date="2013-12" db="EMBL/GenBank/DDBJ databases">
        <authorList>
            <person name="Yu Y."/>
            <person name="Lee S."/>
            <person name="de Baynast K."/>
            <person name="Wissotski M."/>
            <person name="Liu L."/>
            <person name="Talag J."/>
            <person name="Goicoechea J."/>
            <person name="Angelova A."/>
            <person name="Jetty R."/>
            <person name="Kudrna D."/>
            <person name="Golser W."/>
            <person name="Rivera L."/>
            <person name="Zhang J."/>
            <person name="Wing R."/>
        </authorList>
    </citation>
    <scope>NUCLEOTIDE SEQUENCE</scope>
</reference>
<evidence type="ECO:0000313" key="3">
    <source>
        <dbReference type="Proteomes" id="UP000032180"/>
    </source>
</evidence>
<name>A0A0D9XB62_9ORYZ</name>
<proteinExistence type="predicted"/>
<dbReference type="EnsemblPlants" id="LPERR09G00240.1">
    <property type="protein sequence ID" value="LPERR09G00240.1"/>
    <property type="gene ID" value="LPERR09G00240"/>
</dbReference>
<evidence type="ECO:0000256" key="1">
    <source>
        <dbReference type="SAM" id="MobiDB-lite"/>
    </source>
</evidence>
<protein>
    <submittedName>
        <fullName evidence="2">Uncharacterized protein</fullName>
    </submittedName>
</protein>
<dbReference type="HOGENOM" id="CLU_2779519_0_0_1"/>
<sequence>MEWWRSRDDPAGAVEVSGGTLAGVVEVKWAAAYVAPHVRPADSVDGSDAPKSRSVVMEERGGHNGDRPS</sequence>
<feature type="region of interest" description="Disordered" evidence="1">
    <location>
        <begin position="40"/>
        <end position="69"/>
    </location>
</feature>
<reference evidence="2 3" key="1">
    <citation type="submission" date="2012-08" db="EMBL/GenBank/DDBJ databases">
        <title>Oryza genome evolution.</title>
        <authorList>
            <person name="Wing R.A."/>
        </authorList>
    </citation>
    <scope>NUCLEOTIDE SEQUENCE</scope>
</reference>